<gene>
    <name evidence="1" type="ORF">SporoS204_01625</name>
</gene>
<sequence>MLWILTQNKQSLMNVRDVSVKGKHIVGFIESSLLDQWNKSMGKYESNERAIEILEEIYSRIEESAGASVTYTMPQR</sequence>
<dbReference type="EMBL" id="CP015108">
    <property type="protein sequence ID" value="ARF12986.1"/>
    <property type="molecule type" value="Genomic_DNA"/>
</dbReference>
<proteinExistence type="predicted"/>
<accession>A0ABM6JS30</accession>
<evidence type="ECO:0000313" key="1">
    <source>
        <dbReference type="EMBL" id="ARF12986.1"/>
    </source>
</evidence>
<dbReference type="RefSeq" id="WP_029054998.1">
    <property type="nucleotide sequence ID" value="NZ_CP015108.1"/>
</dbReference>
<reference evidence="1 2" key="1">
    <citation type="submission" date="2016-04" db="EMBL/GenBank/DDBJ databases">
        <title>Comparative Genomics and Epigenetics of Sporosarcina ureae.</title>
        <authorList>
            <person name="Oliver A.S."/>
            <person name="Cooper K.K."/>
        </authorList>
    </citation>
    <scope>NUCLEOTIDE SEQUENCE [LARGE SCALE GENOMIC DNA]</scope>
    <source>
        <strain evidence="1 2">S204</strain>
    </source>
</reference>
<name>A0ABM6JS30_SPOUR</name>
<protein>
    <submittedName>
        <fullName evidence="1">Uncharacterized protein</fullName>
    </submittedName>
</protein>
<dbReference type="Proteomes" id="UP000192486">
    <property type="component" value="Chromosome"/>
</dbReference>
<organism evidence="1 2">
    <name type="scientific">Sporosarcina ureae</name>
    <dbReference type="NCBI Taxonomy" id="1571"/>
    <lineage>
        <taxon>Bacteria</taxon>
        <taxon>Bacillati</taxon>
        <taxon>Bacillota</taxon>
        <taxon>Bacilli</taxon>
        <taxon>Bacillales</taxon>
        <taxon>Caryophanaceae</taxon>
        <taxon>Sporosarcina</taxon>
    </lineage>
</organism>
<keyword evidence="2" id="KW-1185">Reference proteome</keyword>
<evidence type="ECO:0000313" key="2">
    <source>
        <dbReference type="Proteomes" id="UP000192486"/>
    </source>
</evidence>